<dbReference type="Proteomes" id="UP000183898">
    <property type="component" value="Unassembled WGS sequence"/>
</dbReference>
<protein>
    <submittedName>
        <fullName evidence="1">Putative addiction module component, TIGR02574 family</fullName>
    </submittedName>
</protein>
<evidence type="ECO:0000313" key="1">
    <source>
        <dbReference type="EMBL" id="SEO27539.1"/>
    </source>
</evidence>
<accession>A0A1H8NDJ9</accession>
<organism evidence="1 2">
    <name type="scientific">Nitrosospira multiformis</name>
    <dbReference type="NCBI Taxonomy" id="1231"/>
    <lineage>
        <taxon>Bacteria</taxon>
        <taxon>Pseudomonadati</taxon>
        <taxon>Pseudomonadota</taxon>
        <taxon>Betaproteobacteria</taxon>
        <taxon>Nitrosomonadales</taxon>
        <taxon>Nitrosomonadaceae</taxon>
        <taxon>Nitrosospira</taxon>
    </lineage>
</organism>
<gene>
    <name evidence="1" type="ORF">SAMN05216404_1162</name>
</gene>
<sequence length="69" mass="8010">MKMLTKEDVKALTADQKLELMDLLSESLEEDHIPVSPEVRDEVESRLKTYDEDKKTALPWRDALRQLAP</sequence>
<reference evidence="1 2" key="1">
    <citation type="submission" date="2016-10" db="EMBL/GenBank/DDBJ databases">
        <authorList>
            <person name="de Groot N.N."/>
        </authorList>
    </citation>
    <scope>NUCLEOTIDE SEQUENCE [LARGE SCALE GENOMIC DNA]</scope>
    <source>
        <strain evidence="1 2">Nl18</strain>
    </source>
</reference>
<dbReference type="EMBL" id="FOCT01000016">
    <property type="protein sequence ID" value="SEO27539.1"/>
    <property type="molecule type" value="Genomic_DNA"/>
</dbReference>
<dbReference type="RefSeq" id="WP_074748801.1">
    <property type="nucleotide sequence ID" value="NZ_FOCT01000016.1"/>
</dbReference>
<dbReference type="Pfam" id="PF09720">
    <property type="entry name" value="Unstab_antitox"/>
    <property type="match status" value="1"/>
</dbReference>
<dbReference type="NCBIfam" id="TIGR02574">
    <property type="entry name" value="stabl_TIGR02574"/>
    <property type="match status" value="1"/>
</dbReference>
<dbReference type="AlphaFoldDB" id="A0A1H8NDJ9"/>
<proteinExistence type="predicted"/>
<name>A0A1H8NDJ9_9PROT</name>
<evidence type="ECO:0000313" key="2">
    <source>
        <dbReference type="Proteomes" id="UP000183898"/>
    </source>
</evidence>
<dbReference type="InterPro" id="IPR013406">
    <property type="entry name" value="CHP02574_addiction_mod"/>
</dbReference>